<accession>A0A016W666</accession>
<dbReference type="OrthoDB" id="5845629at2759"/>
<dbReference type="EMBL" id="JARK01000775">
    <property type="protein sequence ID" value="EYC35041.1"/>
    <property type="molecule type" value="Genomic_DNA"/>
</dbReference>
<dbReference type="Proteomes" id="UP000024635">
    <property type="component" value="Unassembled WGS sequence"/>
</dbReference>
<dbReference type="SUPFAM" id="SSF50630">
    <property type="entry name" value="Acid proteases"/>
    <property type="match status" value="1"/>
</dbReference>
<evidence type="ECO:0000256" key="9">
    <source>
        <dbReference type="ARBA" id="ARBA00022908"/>
    </source>
</evidence>
<dbReference type="InterPro" id="IPR041577">
    <property type="entry name" value="RT_RNaseH_2"/>
</dbReference>
<dbReference type="SUPFAM" id="SSF56672">
    <property type="entry name" value="DNA/RNA polymerases"/>
    <property type="match status" value="1"/>
</dbReference>
<keyword evidence="11" id="KW-0511">Multifunctional enzyme</keyword>
<dbReference type="Gene3D" id="3.10.20.370">
    <property type="match status" value="1"/>
</dbReference>
<dbReference type="InterPro" id="IPR001584">
    <property type="entry name" value="Integrase_cat-core"/>
</dbReference>
<keyword evidence="18" id="KW-1185">Reference proteome</keyword>
<evidence type="ECO:0000256" key="3">
    <source>
        <dbReference type="ARBA" id="ARBA00022695"/>
    </source>
</evidence>
<dbReference type="Pfam" id="PF00665">
    <property type="entry name" value="rve"/>
    <property type="match status" value="1"/>
</dbReference>
<dbReference type="GO" id="GO:0042575">
    <property type="term" value="C:DNA polymerase complex"/>
    <property type="evidence" value="ECO:0007669"/>
    <property type="project" value="UniProtKB-ARBA"/>
</dbReference>
<evidence type="ECO:0000256" key="4">
    <source>
        <dbReference type="ARBA" id="ARBA00022722"/>
    </source>
</evidence>
<dbReference type="CDD" id="cd01647">
    <property type="entry name" value="RT_LTR"/>
    <property type="match status" value="1"/>
</dbReference>
<dbReference type="Pfam" id="PF17919">
    <property type="entry name" value="RT_RNaseH_2"/>
    <property type="match status" value="1"/>
</dbReference>
<dbReference type="Gene3D" id="3.30.420.10">
    <property type="entry name" value="Ribonuclease H-like superfamily/Ribonuclease H"/>
    <property type="match status" value="1"/>
</dbReference>
<sequence>MMPTTTANLLCLVTFLTLIASAVAQYQVCGTNLYGNTFSLPDVIDCTASPGTAMLRTTIQLYTEQPRPIVLNATKCYKDVLEVSISNFLYIRTQRTIHNRRRVSIPQGLCQTARVTGKVHGHNLTQVLPGLQSTNEIEEENTTLPLWGTNKYTRSIYSIETGQVASFDGKSVTSSLANLENCTLSDGVCIRRDGIVVWEPVHSAPLCRFAPAGSFEALVTMQYIVLPHSDVVLQFSSDYLLHAQLTEQCKTLGNSYLTTSDHIVTFPYIPQDIMIQDYILRMTQRRRVKRGTRILTDKNGRTSRFYLIPPEPVPLIKRLFDTDETNQIPNFRTQPIVKRRMLQDMARWNVTNEDFIRRRRFYNITDPRLIALRTIRYAEYRTKQLHLFRKFEEKRPLNYAEKVIRRDLEHGIAPIFDEYLDAEFGRAIFNIPGKLPTDWRQQVPFFEKSVTATTTSSRTTPTPTTVTTTSPTTTMTTTTISPTSQITTVSTTTVRPPPTTLSSPRRVWTILSPRREPQTIPPIPRWMTTIPPRTTARWTTSVTTTQRRATTRSPTIVTTTKTPATTTPFPLSTATTTSSSIMSTTTFFTLPTDPTTTRRTTTPPSTTRWLETITTSSTRKSTQPYRPMIWPPPLPWTTAELLTESTRTTRPKRVVTTTAETTTNDFSIVTPLPTLPPRTEIIPSHDFGTRRHFNAICARNVLNVQRLHTLSAVDPTLTARILLGRNDVAASHIKGELQITKCRQVIPTHVFTNHSVNGTCYTLTPVLLEDDIWFVIPGTKDLTQSSSITSCPYQEIQPLKTAHKLLPPNTILNMNVPPFLFEAPPIFYRPLQHSATSIRLQMEAIQQQQDDIISRLQKRGIVADAASRIRSTGLSMSRSIRSFYNSITRKLADGVNAIRWSLVNIVLWGSIPAIIITILVVTYVFYVKYRLLRHVSSTAASTVQSAVRTFVSRKNDRRRSRSVNVLLTDLDPQSEREERLFIPRVYAVHHKNSGLPYLKVTLGDHSVTALLDSGASISYMRSSTLASLTTRPTIIPQHLVASTANGSMLQLQGSTTLPVQIGTHTILHQFHIAADKDCPAPLLLGSDFIRNLNEAGLMIAMDLHNQIISVGSDKLNLVQLNYITLTPTNTYGVRINGDIKLPRRTNNIVPAKIEDLPQPRCSTFLIEDNLRPMDDIYVVGRALVSPQADGTCFINILNPSSTDIHLPNRMNVAHAYPACASEIQVNAIQVTVPSIIESPMIHASSSLAAICSIPTQCPRRTAYIPPEADWENHLPHLPMVNPTFDIATEVDLSKAALTDEQKERLRDIIRYHHNAFVGPDGHLGHYRGHIRHRIDLIDNAPIPARKIYRVPLEKRQEIEKQITQMLSEGIIRESSSPFCAPIVLVKKREANTWRFTIDFRGLNAITKPQQSILPNIQDIIDLCANQCLYSSLDFQQGFHQIPLEESHCERTAFACFLGAFEYIRMPMGLKGAPATFQRIMDDFKKYLRARVFIYVDDLIITSETPDDHLIDIDEVLGKIELIGMKLKATKCEFAKEEITFLGFVLSKDGIRPNPEKTRAIEYYPTPQNATDVKSFLGMCSFFRRFINNFANIAAPLTALTKKDTPFLWTPECEEASRKLKRALTSAPILAAPRLGKPFIIETDSSSKGVAGILKQEQDDAVRVIAYASRTLNKHEARYPAIELEALGLVYAVQKFRPYIDGAKCTVITDHAPLKALLHRQDFTGRLAKYQIVLQEFDIQIVYRPGKKNIVCDTLSRHLPTANTITTIQPNNLQLENIRMEQDQCPWIAEAKRALERGDDSIANNDYILLNNLLYKLPVRLHQDPQLILPQTSPTRNDIIALAHQSQLGTAHLGTAKTRAAVARIAIWNNMAKDIAQFVAHCQQCQRRKDPSAYRMRQPLGRFEISTRPWQRIHSDVIGPLPTTLDGNKFIIVFIDSFSKFIIAEPIADQKANTTAQIFMNRFVARFGLPEMLVTDQGSNYMSDTFRTLLRNLNIQHRTSTPYHHESNGQVERANRTIQEQVAIATKEHHDEWDNVLHLIVHAYNSAENSTTKYSPHFLVHGHDPNNAFQLALQLPVKKFADEDDYANHITNLLKTINENVKINLQISQDQQKHHYDLRKRSNKKTYKIGERIWIRKEGNNKIATRFEGPFTITDIDYPNITVIDGRRERTVHINRTKPCSGEDDS</sequence>
<evidence type="ECO:0000313" key="18">
    <source>
        <dbReference type="Proteomes" id="UP000024635"/>
    </source>
</evidence>
<organism evidence="17 18">
    <name type="scientific">Ancylostoma ceylanicum</name>
    <dbReference type="NCBI Taxonomy" id="53326"/>
    <lineage>
        <taxon>Eukaryota</taxon>
        <taxon>Metazoa</taxon>
        <taxon>Ecdysozoa</taxon>
        <taxon>Nematoda</taxon>
        <taxon>Chromadorea</taxon>
        <taxon>Rhabditida</taxon>
        <taxon>Rhabditina</taxon>
        <taxon>Rhabditomorpha</taxon>
        <taxon>Strongyloidea</taxon>
        <taxon>Ancylostomatidae</taxon>
        <taxon>Ancylostomatinae</taxon>
        <taxon>Ancylostoma</taxon>
    </lineage>
</organism>
<keyword evidence="4" id="KW-0540">Nuclease</keyword>
<keyword evidence="5" id="KW-0255">Endonuclease</keyword>
<keyword evidence="8" id="KW-0694">RNA-binding</keyword>
<evidence type="ECO:0000313" key="17">
    <source>
        <dbReference type="EMBL" id="EYC35041.1"/>
    </source>
</evidence>
<evidence type="ECO:0000259" key="15">
    <source>
        <dbReference type="PROSITE" id="PS50878"/>
    </source>
</evidence>
<keyword evidence="2" id="KW-0808">Transferase</keyword>
<dbReference type="CDD" id="cd09274">
    <property type="entry name" value="RNase_HI_RT_Ty3"/>
    <property type="match status" value="1"/>
</dbReference>
<keyword evidence="7" id="KW-0460">Magnesium</keyword>
<dbReference type="Gene3D" id="1.10.340.70">
    <property type="match status" value="1"/>
</dbReference>
<keyword evidence="3" id="KW-0548">Nucleotidyltransferase</keyword>
<dbReference type="Pfam" id="PF00078">
    <property type="entry name" value="RVT_1"/>
    <property type="match status" value="1"/>
</dbReference>
<dbReference type="GO" id="GO:0015074">
    <property type="term" value="P:DNA integration"/>
    <property type="evidence" value="ECO:0007669"/>
    <property type="project" value="UniProtKB-KW"/>
</dbReference>
<dbReference type="Gene3D" id="2.40.70.10">
    <property type="entry name" value="Acid Proteases"/>
    <property type="match status" value="1"/>
</dbReference>
<feature type="transmembrane region" description="Helical" evidence="13">
    <location>
        <begin position="905"/>
        <end position="926"/>
    </location>
</feature>
<dbReference type="PANTHER" id="PTHR37984">
    <property type="entry name" value="PROTEIN CBG26694"/>
    <property type="match status" value="1"/>
</dbReference>
<dbReference type="PROSITE" id="PS50096">
    <property type="entry name" value="IQ"/>
    <property type="match status" value="1"/>
</dbReference>
<dbReference type="EC" id="2.7.7.49" evidence="1"/>
<gene>
    <name evidence="17" type="primary">Acey_s1176.g3733</name>
    <name evidence="17" type="ORF">Y032_1176g3733</name>
</gene>
<evidence type="ECO:0000256" key="10">
    <source>
        <dbReference type="ARBA" id="ARBA00022918"/>
    </source>
</evidence>
<dbReference type="PROSITE" id="PS50878">
    <property type="entry name" value="RT_POL"/>
    <property type="match status" value="1"/>
</dbReference>
<dbReference type="FunFam" id="3.10.20.370:FF:000001">
    <property type="entry name" value="Retrovirus-related Pol polyprotein from transposon 17.6-like protein"/>
    <property type="match status" value="1"/>
</dbReference>
<keyword evidence="13" id="KW-1133">Transmembrane helix</keyword>
<dbReference type="FunFam" id="3.30.70.270:FF:000020">
    <property type="entry name" value="Transposon Tf2-6 polyprotein-like Protein"/>
    <property type="match status" value="1"/>
</dbReference>
<dbReference type="InterPro" id="IPR036397">
    <property type="entry name" value="RNaseH_sf"/>
</dbReference>
<evidence type="ECO:0000256" key="8">
    <source>
        <dbReference type="ARBA" id="ARBA00022884"/>
    </source>
</evidence>
<dbReference type="PROSITE" id="PS50994">
    <property type="entry name" value="INTEGRASE"/>
    <property type="match status" value="1"/>
</dbReference>
<dbReference type="Gene3D" id="3.30.70.270">
    <property type="match status" value="2"/>
</dbReference>
<comment type="caution">
    <text evidence="17">The sequence shown here is derived from an EMBL/GenBank/DDBJ whole genome shotgun (WGS) entry which is preliminary data.</text>
</comment>
<proteinExistence type="predicted"/>
<evidence type="ECO:0000256" key="5">
    <source>
        <dbReference type="ARBA" id="ARBA00022759"/>
    </source>
</evidence>
<keyword evidence="6" id="KW-0378">Hydrolase</keyword>
<feature type="domain" description="Integrase catalytic" evidence="16">
    <location>
        <begin position="1904"/>
        <end position="2063"/>
    </location>
</feature>
<dbReference type="Pfam" id="PF13975">
    <property type="entry name" value="gag-asp_proteas"/>
    <property type="match status" value="1"/>
</dbReference>
<dbReference type="FunFam" id="3.30.420.10:FF:000032">
    <property type="entry name" value="Retrovirus-related Pol polyprotein from transposon 297-like Protein"/>
    <property type="match status" value="1"/>
</dbReference>
<dbReference type="InterPro" id="IPR000477">
    <property type="entry name" value="RT_dom"/>
</dbReference>
<feature type="signal peptide" evidence="14">
    <location>
        <begin position="1"/>
        <end position="24"/>
    </location>
</feature>
<keyword evidence="13" id="KW-0472">Membrane</keyword>
<feature type="region of interest" description="Disordered" evidence="12">
    <location>
        <begin position="452"/>
        <end position="504"/>
    </location>
</feature>
<reference evidence="18" key="1">
    <citation type="journal article" date="2015" name="Nat. Genet.">
        <title>The genome and transcriptome of the zoonotic hookworm Ancylostoma ceylanicum identify infection-specific gene families.</title>
        <authorList>
            <person name="Schwarz E.M."/>
            <person name="Hu Y."/>
            <person name="Antoshechkin I."/>
            <person name="Miller M.M."/>
            <person name="Sternberg P.W."/>
            <person name="Aroian R.V."/>
        </authorList>
    </citation>
    <scope>NUCLEOTIDE SEQUENCE</scope>
    <source>
        <strain evidence="18">HY135</strain>
    </source>
</reference>
<dbReference type="Gene3D" id="3.10.10.10">
    <property type="entry name" value="HIV Type 1 Reverse Transcriptase, subunit A, domain 1"/>
    <property type="match status" value="1"/>
</dbReference>
<dbReference type="Pfam" id="PF17921">
    <property type="entry name" value="Integrase_H2C2"/>
    <property type="match status" value="1"/>
</dbReference>
<dbReference type="GO" id="GO:0003723">
    <property type="term" value="F:RNA binding"/>
    <property type="evidence" value="ECO:0007669"/>
    <property type="project" value="UniProtKB-KW"/>
</dbReference>
<evidence type="ECO:0000256" key="13">
    <source>
        <dbReference type="SAM" id="Phobius"/>
    </source>
</evidence>
<keyword evidence="9" id="KW-0229">DNA integration</keyword>
<dbReference type="SUPFAM" id="SSF53098">
    <property type="entry name" value="Ribonuclease H-like"/>
    <property type="match status" value="1"/>
</dbReference>
<dbReference type="GO" id="GO:0003964">
    <property type="term" value="F:RNA-directed DNA polymerase activity"/>
    <property type="evidence" value="ECO:0007669"/>
    <property type="project" value="UniProtKB-KW"/>
</dbReference>
<keyword evidence="13" id="KW-0812">Transmembrane</keyword>
<evidence type="ECO:0000256" key="1">
    <source>
        <dbReference type="ARBA" id="ARBA00012493"/>
    </source>
</evidence>
<dbReference type="GO" id="GO:0006508">
    <property type="term" value="P:proteolysis"/>
    <property type="evidence" value="ECO:0007669"/>
    <property type="project" value="InterPro"/>
</dbReference>
<keyword evidence="10" id="KW-0695">RNA-directed DNA polymerase</keyword>
<dbReference type="PROSITE" id="PS00141">
    <property type="entry name" value="ASP_PROTEASE"/>
    <property type="match status" value="1"/>
</dbReference>
<dbReference type="InterPro" id="IPR050951">
    <property type="entry name" value="Retrovirus_Pol_polyprotein"/>
</dbReference>
<name>A0A016W666_9BILA</name>
<dbReference type="InterPro" id="IPR043128">
    <property type="entry name" value="Rev_trsase/Diguanyl_cyclase"/>
</dbReference>
<dbReference type="InterPro" id="IPR021109">
    <property type="entry name" value="Peptidase_aspartic_dom_sf"/>
</dbReference>
<dbReference type="GO" id="GO:0004519">
    <property type="term" value="F:endonuclease activity"/>
    <property type="evidence" value="ECO:0007669"/>
    <property type="project" value="UniProtKB-KW"/>
</dbReference>
<dbReference type="InterPro" id="IPR041588">
    <property type="entry name" value="Integrase_H2C2"/>
</dbReference>
<evidence type="ECO:0000259" key="16">
    <source>
        <dbReference type="PROSITE" id="PS50994"/>
    </source>
</evidence>
<feature type="region of interest" description="Disordered" evidence="12">
    <location>
        <begin position="586"/>
        <end position="605"/>
    </location>
</feature>
<dbReference type="InterPro" id="IPR001969">
    <property type="entry name" value="Aspartic_peptidase_AS"/>
</dbReference>
<dbReference type="InterPro" id="IPR043502">
    <property type="entry name" value="DNA/RNA_pol_sf"/>
</dbReference>
<dbReference type="CDD" id="cd00303">
    <property type="entry name" value="retropepsin_like"/>
    <property type="match status" value="1"/>
</dbReference>
<evidence type="ECO:0000256" key="6">
    <source>
        <dbReference type="ARBA" id="ARBA00022801"/>
    </source>
</evidence>
<dbReference type="InterPro" id="IPR012337">
    <property type="entry name" value="RNaseH-like_sf"/>
</dbReference>
<feature type="domain" description="Reverse transcriptase" evidence="15">
    <location>
        <begin position="1366"/>
        <end position="1545"/>
    </location>
</feature>
<protein>
    <recommendedName>
        <fullName evidence="1">RNA-directed DNA polymerase</fullName>
        <ecNumber evidence="1">2.7.7.49</ecNumber>
    </recommendedName>
</protein>
<evidence type="ECO:0000256" key="14">
    <source>
        <dbReference type="SAM" id="SignalP"/>
    </source>
</evidence>
<evidence type="ECO:0000256" key="12">
    <source>
        <dbReference type="SAM" id="MobiDB-lite"/>
    </source>
</evidence>
<evidence type="ECO:0000256" key="2">
    <source>
        <dbReference type="ARBA" id="ARBA00022679"/>
    </source>
</evidence>
<evidence type="ECO:0000256" key="7">
    <source>
        <dbReference type="ARBA" id="ARBA00022842"/>
    </source>
</evidence>
<dbReference type="STRING" id="53326.A0A016W666"/>
<dbReference type="PANTHER" id="PTHR37984:SF5">
    <property type="entry name" value="PROTEIN NYNRIN-LIKE"/>
    <property type="match status" value="1"/>
</dbReference>
<dbReference type="GO" id="GO:0004190">
    <property type="term" value="F:aspartic-type endopeptidase activity"/>
    <property type="evidence" value="ECO:0007669"/>
    <property type="project" value="InterPro"/>
</dbReference>
<keyword evidence="14" id="KW-0732">Signal</keyword>
<evidence type="ECO:0000256" key="11">
    <source>
        <dbReference type="ARBA" id="ARBA00023268"/>
    </source>
</evidence>
<feature type="chain" id="PRO_5001494191" description="RNA-directed DNA polymerase" evidence="14">
    <location>
        <begin position="25"/>
        <end position="2185"/>
    </location>
</feature>